<sequence length="166" mass="19183">MELAPSGNLRSYLEKNSKTMTWKKKVEALLDIIIGLDFLHERGVVHRDFHLGNLLVGYEGVIFITDIGQCVSADESSSTDIGVLHYYEKDLILERMNGLQPRIPHYVPEQLTKLIKECWNIDSKKRPTSEKLHRTIKSWNTCNDFDSEFIEAEKKSQSLDLLEIDF</sequence>
<comment type="caution">
    <text evidence="1">The sequence shown here is derived from an EMBL/GenBank/DDBJ whole genome shotgun (WGS) entry which is preliminary data.</text>
</comment>
<keyword evidence="2" id="KW-1185">Reference proteome</keyword>
<proteinExistence type="predicted"/>
<gene>
    <name evidence="1" type="ORF">DHETER_LOCUS1684</name>
</gene>
<dbReference type="Proteomes" id="UP000789702">
    <property type="component" value="Unassembled WGS sequence"/>
</dbReference>
<dbReference type="EMBL" id="CAJVPU010001077">
    <property type="protein sequence ID" value="CAG8470349.1"/>
    <property type="molecule type" value="Genomic_DNA"/>
</dbReference>
<reference evidence="1" key="1">
    <citation type="submission" date="2021-06" db="EMBL/GenBank/DDBJ databases">
        <authorList>
            <person name="Kallberg Y."/>
            <person name="Tangrot J."/>
            <person name="Rosling A."/>
        </authorList>
    </citation>
    <scope>NUCLEOTIDE SEQUENCE</scope>
    <source>
        <strain evidence="1">IL203A</strain>
    </source>
</reference>
<accession>A0ACA9KGB8</accession>
<organism evidence="1 2">
    <name type="scientific">Dentiscutata heterogama</name>
    <dbReference type="NCBI Taxonomy" id="1316150"/>
    <lineage>
        <taxon>Eukaryota</taxon>
        <taxon>Fungi</taxon>
        <taxon>Fungi incertae sedis</taxon>
        <taxon>Mucoromycota</taxon>
        <taxon>Glomeromycotina</taxon>
        <taxon>Glomeromycetes</taxon>
        <taxon>Diversisporales</taxon>
        <taxon>Gigasporaceae</taxon>
        <taxon>Dentiscutata</taxon>
    </lineage>
</organism>
<name>A0ACA9KGB8_9GLOM</name>
<evidence type="ECO:0000313" key="2">
    <source>
        <dbReference type="Proteomes" id="UP000789702"/>
    </source>
</evidence>
<protein>
    <submittedName>
        <fullName evidence="1">16659_t:CDS:1</fullName>
    </submittedName>
</protein>
<evidence type="ECO:0000313" key="1">
    <source>
        <dbReference type="EMBL" id="CAG8470349.1"/>
    </source>
</evidence>